<evidence type="ECO:0000313" key="3">
    <source>
        <dbReference type="Proteomes" id="UP001526426"/>
    </source>
</evidence>
<organism evidence="2 3">
    <name type="scientific">Spirulina subsalsa FACHB-351</name>
    <dbReference type="NCBI Taxonomy" id="234711"/>
    <lineage>
        <taxon>Bacteria</taxon>
        <taxon>Bacillati</taxon>
        <taxon>Cyanobacteriota</taxon>
        <taxon>Cyanophyceae</taxon>
        <taxon>Spirulinales</taxon>
        <taxon>Spirulinaceae</taxon>
        <taxon>Spirulina</taxon>
    </lineage>
</organism>
<evidence type="ECO:0000259" key="1">
    <source>
        <dbReference type="Pfam" id="PF22557"/>
    </source>
</evidence>
<keyword evidence="3" id="KW-1185">Reference proteome</keyword>
<dbReference type="InterPro" id="IPR054335">
    <property type="entry name" value="DuOB_dom"/>
</dbReference>
<dbReference type="Pfam" id="PF22557">
    <property type="entry name" value="DuOB"/>
    <property type="match status" value="1"/>
</dbReference>
<comment type="caution">
    <text evidence="2">The sequence shown here is derived from an EMBL/GenBank/DDBJ whole genome shotgun (WGS) entry which is preliminary data.</text>
</comment>
<proteinExistence type="predicted"/>
<gene>
    <name evidence="2" type="ORF">K4A83_03985</name>
</gene>
<evidence type="ECO:0000313" key="2">
    <source>
        <dbReference type="EMBL" id="MCW6035437.1"/>
    </source>
</evidence>
<dbReference type="RefSeq" id="WP_265263122.1">
    <property type="nucleotide sequence ID" value="NZ_JAIHOM010000013.1"/>
</dbReference>
<feature type="domain" description="Dual OB-containing" evidence="1">
    <location>
        <begin position="3"/>
        <end position="215"/>
    </location>
</feature>
<reference evidence="2 3" key="1">
    <citation type="submission" date="2021-08" db="EMBL/GenBank/DDBJ databases">
        <title>Draft genome sequence of Spirulina subsalsa with high tolerance to salinity and hype-accumulation of phycocyanin.</title>
        <authorList>
            <person name="Pei H."/>
            <person name="Jiang L."/>
        </authorList>
    </citation>
    <scope>NUCLEOTIDE SEQUENCE [LARGE SCALE GENOMIC DNA]</scope>
    <source>
        <strain evidence="2 3">FACHB-351</strain>
    </source>
</reference>
<sequence length="220" mass="25127">MTRIVCLANSWKHGERCIAGIDTFTKQWIRPISDLEKGKISKEMRQINGIEPALLEVLDIPLEGMPSEEDWERENRVLLPGTWKRLGHVSVNFLQPFCENEGHILHNDQRYVTMEYLQSLSFGERQTLQLVEAVDFQVRSTGKRFEAMEKWSGTVITVTGREMTGIITDPVFNRRLSLGDTPPSHCLVTFSLSWPWVPPGWKEEGSPCWKLIASVIPCSS</sequence>
<dbReference type="Proteomes" id="UP001526426">
    <property type="component" value="Unassembled WGS sequence"/>
</dbReference>
<protein>
    <recommendedName>
        <fullName evidence="1">Dual OB-containing domain-containing protein</fullName>
    </recommendedName>
</protein>
<name>A0ABT3L1R4_9CYAN</name>
<dbReference type="EMBL" id="JAIHOM010000013">
    <property type="protein sequence ID" value="MCW6035437.1"/>
    <property type="molecule type" value="Genomic_DNA"/>
</dbReference>
<accession>A0ABT3L1R4</accession>